<organism evidence="2 3">
    <name type="scientific">Trinickia violacea</name>
    <dbReference type="NCBI Taxonomy" id="2571746"/>
    <lineage>
        <taxon>Bacteria</taxon>
        <taxon>Pseudomonadati</taxon>
        <taxon>Pseudomonadota</taxon>
        <taxon>Betaproteobacteria</taxon>
        <taxon>Burkholderiales</taxon>
        <taxon>Burkholderiaceae</taxon>
        <taxon>Trinickia</taxon>
    </lineage>
</organism>
<dbReference type="KEGG" id="tvl:FAZ95_01775"/>
<feature type="signal peptide" evidence="1">
    <location>
        <begin position="1"/>
        <end position="23"/>
    </location>
</feature>
<keyword evidence="1" id="KW-0732">Signal</keyword>
<dbReference type="AlphaFoldDB" id="A0A4P8IH62"/>
<dbReference type="EMBL" id="CP040077">
    <property type="protein sequence ID" value="QCP48022.1"/>
    <property type="molecule type" value="Genomic_DNA"/>
</dbReference>
<gene>
    <name evidence="2" type="ORF">FAZ95_01775</name>
</gene>
<evidence type="ECO:0000313" key="2">
    <source>
        <dbReference type="EMBL" id="QCP48022.1"/>
    </source>
</evidence>
<evidence type="ECO:0008006" key="4">
    <source>
        <dbReference type="Google" id="ProtNLM"/>
    </source>
</evidence>
<dbReference type="RefSeq" id="WP_137330864.1">
    <property type="nucleotide sequence ID" value="NZ_CP040077.1"/>
</dbReference>
<protein>
    <recommendedName>
        <fullName evidence="4">Lipoprotein</fullName>
    </recommendedName>
</protein>
<name>A0A4P8IH62_9BURK</name>
<accession>A0A4P8IH62</accession>
<dbReference type="Proteomes" id="UP000298656">
    <property type="component" value="Chromosome 1"/>
</dbReference>
<sequence length="186" mass="19571">MTIFTRGLGLAGLALSMSACSLVAPPYPPSLDNVQTLKTAAVSPTKAGSFESVSGSKNRYPIPLRVDSMRSPVGHSFGDYLASALTQELTMAGKLSPQSDVEVKGTLLENDVSVGIAKGNATVSARFVVTRSGTTHYDQVKTARVEWDSAFAAMIAIPNAVSAYPTVFQKLLGELYADPAFIAAIQ</sequence>
<dbReference type="PROSITE" id="PS51257">
    <property type="entry name" value="PROKAR_LIPOPROTEIN"/>
    <property type="match status" value="1"/>
</dbReference>
<proteinExistence type="predicted"/>
<feature type="chain" id="PRO_5020189479" description="Lipoprotein" evidence="1">
    <location>
        <begin position="24"/>
        <end position="186"/>
    </location>
</feature>
<dbReference type="OrthoDB" id="7596528at2"/>
<keyword evidence="3" id="KW-1185">Reference proteome</keyword>
<evidence type="ECO:0000256" key="1">
    <source>
        <dbReference type="SAM" id="SignalP"/>
    </source>
</evidence>
<evidence type="ECO:0000313" key="3">
    <source>
        <dbReference type="Proteomes" id="UP000298656"/>
    </source>
</evidence>
<reference evidence="2 3" key="1">
    <citation type="submission" date="2019-05" db="EMBL/GenBank/DDBJ databases">
        <title>Burkholderia sp. DHOD12, isolated from subtropical forest soil.</title>
        <authorList>
            <person name="Gao Z.-H."/>
            <person name="Qiu L.-H."/>
        </authorList>
    </citation>
    <scope>NUCLEOTIDE SEQUENCE [LARGE SCALE GENOMIC DNA]</scope>
    <source>
        <strain evidence="2 3">DHOD12</strain>
    </source>
</reference>